<dbReference type="Proteomes" id="UP000198701">
    <property type="component" value="Unassembled WGS sequence"/>
</dbReference>
<evidence type="ECO:0000313" key="5">
    <source>
        <dbReference type="Proteomes" id="UP000198701"/>
    </source>
</evidence>
<keyword evidence="5" id="KW-1185">Reference proteome</keyword>
<evidence type="ECO:0000259" key="2">
    <source>
        <dbReference type="Pfam" id="PF11258"/>
    </source>
</evidence>
<feature type="domain" description="DUF3048" evidence="3">
    <location>
        <begin position="234"/>
        <end position="342"/>
    </location>
</feature>
<keyword evidence="1" id="KW-0732">Signal</keyword>
<evidence type="ECO:0008006" key="6">
    <source>
        <dbReference type="Google" id="ProtNLM"/>
    </source>
</evidence>
<dbReference type="InterPro" id="IPR021416">
    <property type="entry name" value="DUF3048_N"/>
</dbReference>
<proteinExistence type="predicted"/>
<feature type="domain" description="DUF3048" evidence="2">
    <location>
        <begin position="74"/>
        <end position="200"/>
    </location>
</feature>
<dbReference type="EMBL" id="FNFU01000004">
    <property type="protein sequence ID" value="SDK24847.1"/>
    <property type="molecule type" value="Genomic_DNA"/>
</dbReference>
<dbReference type="Pfam" id="PF17479">
    <property type="entry name" value="DUF3048_C"/>
    <property type="match status" value="1"/>
</dbReference>
<evidence type="ECO:0000256" key="1">
    <source>
        <dbReference type="SAM" id="SignalP"/>
    </source>
</evidence>
<dbReference type="Gene3D" id="3.50.90.10">
    <property type="entry name" value="YerB-like"/>
    <property type="match status" value="1"/>
</dbReference>
<dbReference type="InterPro" id="IPR023158">
    <property type="entry name" value="YerB-like_sf"/>
</dbReference>
<name>A0A1G9ABU9_9MICO</name>
<accession>A0A1G9ABU9</accession>
<dbReference type="Pfam" id="PF11258">
    <property type="entry name" value="DUF3048"/>
    <property type="match status" value="1"/>
</dbReference>
<dbReference type="STRING" id="386301.SAMN05216282_10440"/>
<dbReference type="AlphaFoldDB" id="A0A1G9ABU9"/>
<reference evidence="4 5" key="1">
    <citation type="submission" date="2016-10" db="EMBL/GenBank/DDBJ databases">
        <authorList>
            <person name="de Groot N.N."/>
        </authorList>
    </citation>
    <scope>NUCLEOTIDE SEQUENCE [LARGE SCALE GENOMIC DNA]</scope>
    <source>
        <strain evidence="4 5">CGMCC 1.5382</strain>
    </source>
</reference>
<gene>
    <name evidence="4" type="ORF">SAMN05216282_10440</name>
</gene>
<organism evidence="4 5">
    <name type="scientific">Cryobacterium psychrotolerans</name>
    <dbReference type="NCBI Taxonomy" id="386301"/>
    <lineage>
        <taxon>Bacteria</taxon>
        <taxon>Bacillati</taxon>
        <taxon>Actinomycetota</taxon>
        <taxon>Actinomycetes</taxon>
        <taxon>Micrococcales</taxon>
        <taxon>Microbacteriaceae</taxon>
        <taxon>Cryobacterium</taxon>
    </lineage>
</organism>
<evidence type="ECO:0000259" key="3">
    <source>
        <dbReference type="Pfam" id="PF17479"/>
    </source>
</evidence>
<feature type="signal peptide" evidence="1">
    <location>
        <begin position="1"/>
        <end position="35"/>
    </location>
</feature>
<evidence type="ECO:0000313" key="4">
    <source>
        <dbReference type="EMBL" id="SDK24847.1"/>
    </source>
</evidence>
<dbReference type="InterPro" id="IPR035328">
    <property type="entry name" value="DUF3048_C"/>
</dbReference>
<protein>
    <recommendedName>
        <fullName evidence="6">DUF3048 domain-containing protein</fullName>
    </recommendedName>
</protein>
<sequence>MNQNSEAMKRSRRVTVRIVAAVIPVLLLAACTAEAPRPTASIKPTSTAKAWVSTYTAPAATVLAPLRGTPVPPGSAAHPSLAVKIDNHEAARPQIGLESADIVFEELVEGGITRYVGVWHSDIPKLIGPVRSIRPMDPDIITPFGGIVAYSGGQPQFVKAMEATPVVNAVFDYDRSGLFYRIDTKSSPHNVVVNARTLVGRYPKLAPPRQHFAYAATAASSSAVVDGKAIRTIQTRFSTARWPSWAWNAKANYYLRSQEGAPDRNSKGAQLKATNVVVMRVGIDRRYGDVPKTTMIGSGEAWVSTGGRSLRATWVKRYPSSPISLVDGNGVTIRLAAGNTWIELVPTKQGSVQLVP</sequence>
<feature type="chain" id="PRO_5011569280" description="DUF3048 domain-containing protein" evidence="1">
    <location>
        <begin position="36"/>
        <end position="356"/>
    </location>
</feature>
<dbReference type="SUPFAM" id="SSF159774">
    <property type="entry name" value="YerB-like"/>
    <property type="match status" value="1"/>
</dbReference>